<feature type="transmembrane region" description="Helical" evidence="1">
    <location>
        <begin position="63"/>
        <end position="80"/>
    </location>
</feature>
<proteinExistence type="predicted"/>
<organism evidence="2 3">
    <name type="scientific">Halostagnicola larsenii XH-48</name>
    <dbReference type="NCBI Taxonomy" id="797299"/>
    <lineage>
        <taxon>Archaea</taxon>
        <taxon>Methanobacteriati</taxon>
        <taxon>Methanobacteriota</taxon>
        <taxon>Stenosarchaea group</taxon>
        <taxon>Halobacteria</taxon>
        <taxon>Halobacteriales</taxon>
        <taxon>Natrialbaceae</taxon>
        <taxon>Halostagnicola</taxon>
    </lineage>
</organism>
<sequence length="141" mass="15532">MTDHGVLVSTENAPDGVDATKTFALRRGNALTLADDHVYVDRGDDTPIRFAFEDIVEVQYDSFDWFLAVLSVILVLFGGYSTTENVLGGLGFAAAGVGSFYLTYRKRGKLSFNVTGRSKPLIVYPEHSEAAYEAFRPHMSE</sequence>
<dbReference type="KEGG" id="hlr:HALLA_02305"/>
<dbReference type="AlphaFoldDB" id="W0JRI8"/>
<protein>
    <submittedName>
        <fullName evidence="2">Uncharacterized protein</fullName>
    </submittedName>
</protein>
<keyword evidence="2" id="KW-0614">Plasmid</keyword>
<dbReference type="HOGENOM" id="CLU_1830543_0_0_2"/>
<dbReference type="Proteomes" id="UP000019024">
    <property type="component" value="Plasmid unnamed"/>
</dbReference>
<evidence type="ECO:0000313" key="2">
    <source>
        <dbReference type="EMBL" id="AHG01229.1"/>
    </source>
</evidence>
<name>W0JRI8_9EURY</name>
<feature type="transmembrane region" description="Helical" evidence="1">
    <location>
        <begin position="86"/>
        <end position="104"/>
    </location>
</feature>
<accession>W0JRI8</accession>
<keyword evidence="1" id="KW-0472">Membrane</keyword>
<dbReference type="eggNOG" id="arCOG11339">
    <property type="taxonomic scope" value="Archaea"/>
</dbReference>
<evidence type="ECO:0000313" key="3">
    <source>
        <dbReference type="Proteomes" id="UP000019024"/>
    </source>
</evidence>
<keyword evidence="1" id="KW-1133">Transmembrane helix</keyword>
<geneLocation type="plasmid" evidence="2">
    <name>unnamed</name>
</geneLocation>
<gene>
    <name evidence="2" type="ORF">HALLA_02305</name>
</gene>
<dbReference type="EMBL" id="CP007056">
    <property type="protein sequence ID" value="AHG01229.1"/>
    <property type="molecule type" value="Genomic_DNA"/>
</dbReference>
<evidence type="ECO:0000256" key="1">
    <source>
        <dbReference type="SAM" id="Phobius"/>
    </source>
</evidence>
<keyword evidence="1" id="KW-0812">Transmembrane</keyword>
<reference evidence="2 3" key="1">
    <citation type="submission" date="2014-01" db="EMBL/GenBank/DDBJ databases">
        <authorList>
            <consortium name="DOE Joint Genome Institute"/>
            <person name="Anderson I."/>
            <person name="Huntemann M."/>
            <person name="Han J."/>
            <person name="Chen A."/>
            <person name="Kyrpides N."/>
            <person name="Mavromatis K."/>
            <person name="Markowitz V."/>
            <person name="Palaniappan K."/>
            <person name="Ivanova N."/>
            <person name="Schaumberg A."/>
            <person name="Pati A."/>
            <person name="Liolios K."/>
            <person name="Nordberg H.P."/>
            <person name="Cantor M.N."/>
            <person name="Hua S.X."/>
            <person name="Woyke T."/>
        </authorList>
    </citation>
    <scope>NUCLEOTIDE SEQUENCE [LARGE SCALE GENOMIC DNA]</scope>
    <source>
        <strain evidence="2 3">XH-48</strain>
        <plasmid evidence="3">1</plasmid>
    </source>
</reference>
<keyword evidence="3" id="KW-1185">Reference proteome</keyword>